<dbReference type="GO" id="GO:0016829">
    <property type="term" value="F:lyase activity"/>
    <property type="evidence" value="ECO:0007669"/>
    <property type="project" value="UniProtKB-KW"/>
</dbReference>
<proteinExistence type="predicted"/>
<dbReference type="SUPFAM" id="SSF53850">
    <property type="entry name" value="Periplasmic binding protein-like II"/>
    <property type="match status" value="1"/>
</dbReference>
<dbReference type="Gene3D" id="3.40.190.10">
    <property type="entry name" value="Periplasmic binding protein-like II"/>
    <property type="match status" value="2"/>
</dbReference>
<dbReference type="STRING" id="405948.SACE_1673"/>
<evidence type="ECO:0000313" key="1">
    <source>
        <dbReference type="EMBL" id="CAM00992.1"/>
    </source>
</evidence>
<name>A4FAB7_SACEN</name>
<dbReference type="PANTHER" id="PTHR30024">
    <property type="entry name" value="ALIPHATIC SULFONATES-BINDING PROTEIN-RELATED"/>
    <property type="match status" value="1"/>
</dbReference>
<dbReference type="PROSITE" id="PS51257">
    <property type="entry name" value="PROKAR_LIPOPROTEIN"/>
    <property type="match status" value="1"/>
</dbReference>
<dbReference type="KEGG" id="sen:SACE_1673"/>
<dbReference type="UniPathway" id="UPA00079"/>
<dbReference type="AlphaFoldDB" id="A4FAB7"/>
<dbReference type="EMBL" id="AM420293">
    <property type="protein sequence ID" value="CAM00992.1"/>
    <property type="molecule type" value="Genomic_DNA"/>
</dbReference>
<dbReference type="HOGENOM" id="CLU_062584_1_0_11"/>
<dbReference type="Pfam" id="PF13379">
    <property type="entry name" value="NMT1_2"/>
    <property type="match status" value="1"/>
</dbReference>
<organism evidence="1 2">
    <name type="scientific">Saccharopolyspora erythraea (strain ATCC 11635 / DSM 40517 / JCM 4748 / NBRC 13426 / NCIMB 8594 / NRRL 2338)</name>
    <dbReference type="NCBI Taxonomy" id="405948"/>
    <lineage>
        <taxon>Bacteria</taxon>
        <taxon>Bacillati</taxon>
        <taxon>Actinomycetota</taxon>
        <taxon>Actinomycetes</taxon>
        <taxon>Pseudonocardiales</taxon>
        <taxon>Pseudonocardiaceae</taxon>
        <taxon>Saccharopolyspora</taxon>
    </lineage>
</organism>
<dbReference type="InterPro" id="IPR027024">
    <property type="entry name" value="UCP027386_ABC_sbc_TM0202"/>
</dbReference>
<dbReference type="eggNOG" id="COG0715">
    <property type="taxonomic scope" value="Bacteria"/>
</dbReference>
<gene>
    <name evidence="1" type="ordered locus">SACE_1673</name>
</gene>
<reference evidence="1 2" key="1">
    <citation type="journal article" date="2007" name="Nat. Biotechnol.">
        <title>Complete genome sequence of the erythromycin-producing bacterium Saccharopolyspora erythraea NRRL23338.</title>
        <authorList>
            <person name="Oliynyk M."/>
            <person name="Samborskyy M."/>
            <person name="Lester J.B."/>
            <person name="Mironenko T."/>
            <person name="Scott N."/>
            <person name="Dickens S."/>
            <person name="Haydock S.F."/>
            <person name="Leadlay P.F."/>
        </authorList>
    </citation>
    <scope>NUCLEOTIDE SEQUENCE [LARGE SCALE GENOMIC DNA]</scope>
    <source>
        <strain evidence="2">ATCC 11635 / DSM 40517 / JCM 4748 / NBRC 13426 / NCIMB 8594 / NRRL 2338</strain>
    </source>
</reference>
<protein>
    <submittedName>
        <fullName evidence="1">ABC transporter substrate-binding protein</fullName>
    </submittedName>
</protein>
<dbReference type="PANTHER" id="PTHR30024:SF46">
    <property type="entry name" value="ABC TRANSPORTER, SUBSTRATE-BINDING LIPOPROTEIN"/>
    <property type="match status" value="1"/>
</dbReference>
<accession>A4FAB7</accession>
<evidence type="ECO:0000313" key="2">
    <source>
        <dbReference type="Proteomes" id="UP000006728"/>
    </source>
</evidence>
<dbReference type="Proteomes" id="UP000006728">
    <property type="component" value="Chromosome"/>
</dbReference>
<dbReference type="GO" id="GO:0009234">
    <property type="term" value="P:menaquinone biosynthetic process"/>
    <property type="evidence" value="ECO:0007669"/>
    <property type="project" value="UniProtKB-UniPathway"/>
</dbReference>
<dbReference type="PIRSF" id="PIRSF027386">
    <property type="entry name" value="UCP027386_ABC_sbc_TM0202"/>
    <property type="match status" value="1"/>
</dbReference>
<keyword evidence="2" id="KW-1185">Reference proteome</keyword>
<sequence>MRTAALSPLPAVLGACASGARPQADALRIVSVANVVAEAALTGLRTGRAALPGVGSVRISRARTPDELRAGLVGGQVDVAVLPSTAAANLAAKGVDVRVLGVLDQALLAGIGRTGAGTAPWEALRGATVDVAFRGDVTDVLTRLLARAGGLRPDVDVRFRYHAQLPEAVAEFAVGEADFAVLPEPSASLALLRAAEAGRPGTRFLDPAAEWRAATGSTSLPLMAVAVRGDLAARRPEVIRALQDHLRAATANAAASAEAVAAELQLPPQVVSELLGRGGTGFRTGVQARADLDVLYQRLLAHAPETIGGRLPGDGFGV</sequence>
<dbReference type="OrthoDB" id="9814375at2"/>